<feature type="compositionally biased region" description="Polar residues" evidence="1">
    <location>
        <begin position="198"/>
        <end position="218"/>
    </location>
</feature>
<dbReference type="FunFam" id="2.60.40.150:FF:000031">
    <property type="entry name" value="Protein unc-13 homolog B"/>
    <property type="match status" value="1"/>
</dbReference>
<dbReference type="GO" id="GO:0030672">
    <property type="term" value="C:synaptic vesicle membrane"/>
    <property type="evidence" value="ECO:0007669"/>
    <property type="project" value="TreeGrafter"/>
</dbReference>
<dbReference type="InterPro" id="IPR027080">
    <property type="entry name" value="Unc-13"/>
</dbReference>
<feature type="compositionally biased region" description="Polar residues" evidence="1">
    <location>
        <begin position="640"/>
        <end position="655"/>
    </location>
</feature>
<dbReference type="SUPFAM" id="SSF49562">
    <property type="entry name" value="C2 domain (Calcium/lipid-binding domain, CaLB)"/>
    <property type="match status" value="1"/>
</dbReference>
<protein>
    <submittedName>
        <fullName evidence="3">(spotted green pufferfish) hypothetical protein</fullName>
    </submittedName>
</protein>
<feature type="compositionally biased region" description="Polar residues" evidence="1">
    <location>
        <begin position="661"/>
        <end position="670"/>
    </location>
</feature>
<reference evidence="3" key="2">
    <citation type="submission" date="2004-02" db="EMBL/GenBank/DDBJ databases">
        <authorList>
            <consortium name="Genoscope"/>
            <consortium name="Whitehead Institute Centre for Genome Research"/>
        </authorList>
    </citation>
    <scope>NUCLEOTIDE SEQUENCE</scope>
</reference>
<dbReference type="GO" id="GO:0016081">
    <property type="term" value="P:synaptic vesicle docking"/>
    <property type="evidence" value="ECO:0007669"/>
    <property type="project" value="TreeGrafter"/>
</dbReference>
<dbReference type="PANTHER" id="PTHR10480:SF8">
    <property type="entry name" value="PROTEIN UNC-13 HOMOLOG B"/>
    <property type="match status" value="1"/>
</dbReference>
<dbReference type="Pfam" id="PF00168">
    <property type="entry name" value="C2"/>
    <property type="match status" value="1"/>
</dbReference>
<dbReference type="GO" id="GO:0098831">
    <property type="term" value="C:presynaptic active zone cytoplasmic component"/>
    <property type="evidence" value="ECO:0007669"/>
    <property type="project" value="TreeGrafter"/>
</dbReference>
<dbReference type="GO" id="GO:0042734">
    <property type="term" value="C:presynaptic membrane"/>
    <property type="evidence" value="ECO:0007669"/>
    <property type="project" value="TreeGrafter"/>
</dbReference>
<dbReference type="GO" id="GO:0031594">
    <property type="term" value="C:neuromuscular junction"/>
    <property type="evidence" value="ECO:0007669"/>
    <property type="project" value="TreeGrafter"/>
</dbReference>
<dbReference type="InterPro" id="IPR035892">
    <property type="entry name" value="C2_domain_sf"/>
</dbReference>
<evidence type="ECO:0000259" key="2">
    <source>
        <dbReference type="PROSITE" id="PS50004"/>
    </source>
</evidence>
<feature type="domain" description="C2" evidence="2">
    <location>
        <begin position="1"/>
        <end position="82"/>
    </location>
</feature>
<evidence type="ECO:0000313" key="3">
    <source>
        <dbReference type="EMBL" id="CAF89673.1"/>
    </source>
</evidence>
<dbReference type="GO" id="GO:0017075">
    <property type="term" value="F:syntaxin-1 binding"/>
    <property type="evidence" value="ECO:0007669"/>
    <property type="project" value="TreeGrafter"/>
</dbReference>
<feature type="compositionally biased region" description="Polar residues" evidence="1">
    <location>
        <begin position="698"/>
        <end position="708"/>
    </location>
</feature>
<dbReference type="PANTHER" id="PTHR10480">
    <property type="entry name" value="PROTEIN UNC-13 HOMOLOG"/>
    <property type="match status" value="1"/>
</dbReference>
<feature type="compositionally biased region" description="Polar residues" evidence="1">
    <location>
        <begin position="226"/>
        <end position="235"/>
    </location>
</feature>
<feature type="compositionally biased region" description="Polar residues" evidence="1">
    <location>
        <begin position="779"/>
        <end position="793"/>
    </location>
</feature>
<feature type="compositionally biased region" description="Low complexity" evidence="1">
    <location>
        <begin position="615"/>
        <end position="637"/>
    </location>
</feature>
<feature type="region of interest" description="Disordered" evidence="1">
    <location>
        <begin position="515"/>
        <end position="569"/>
    </location>
</feature>
<organism evidence="3">
    <name type="scientific">Tetraodon nigroviridis</name>
    <name type="common">Spotted green pufferfish</name>
    <name type="synonym">Chelonodon nigroviridis</name>
    <dbReference type="NCBI Taxonomy" id="99883"/>
    <lineage>
        <taxon>Eukaryota</taxon>
        <taxon>Metazoa</taxon>
        <taxon>Chordata</taxon>
        <taxon>Craniata</taxon>
        <taxon>Vertebrata</taxon>
        <taxon>Euteleostomi</taxon>
        <taxon>Actinopterygii</taxon>
        <taxon>Neopterygii</taxon>
        <taxon>Teleostei</taxon>
        <taxon>Neoteleostei</taxon>
        <taxon>Acanthomorphata</taxon>
        <taxon>Eupercaria</taxon>
        <taxon>Tetraodontiformes</taxon>
        <taxon>Tetradontoidea</taxon>
        <taxon>Tetraodontidae</taxon>
        <taxon>Tetraodon</taxon>
    </lineage>
</organism>
<feature type="region of interest" description="Disordered" evidence="1">
    <location>
        <begin position="581"/>
        <end position="795"/>
    </location>
</feature>
<proteinExistence type="predicted"/>
<evidence type="ECO:0000256" key="1">
    <source>
        <dbReference type="SAM" id="MobiDB-lite"/>
    </source>
</evidence>
<dbReference type="CDD" id="cd08394">
    <property type="entry name" value="C2A_Munc13"/>
    <property type="match status" value="1"/>
</dbReference>
<dbReference type="PROSITE" id="PS50004">
    <property type="entry name" value="C2"/>
    <property type="match status" value="1"/>
</dbReference>
<dbReference type="GO" id="GO:0005516">
    <property type="term" value="F:calmodulin binding"/>
    <property type="evidence" value="ECO:0007669"/>
    <property type="project" value="TreeGrafter"/>
</dbReference>
<sequence>MADKFNTYVTLKVQNVKSTTITVRGDQPCWEQDFMFEINRLDLGLIVEVWNKGLIWDTMVGTAWIPLKRIRQSEEEGSGDWIFLDAEVLMKADEIYGTKNPTPHRLLLDTRFELPFGENLQLLSLFSGGQAVKLRLGDIPDDEAQYWTSKLEWINTMSLDEEYPLPDQSPQLPFAASQCSLDDQDSAVDDRDSDYRSETSTSLPPRYHTTAQPNSSLHQYPMGPWQRQQHPDSCTDSLHSLDLDRRDHRGTRYRGQAKPQLRDFLDEGEESVILRMGRSPPQQTSVHQSPPQDAFLPPTYPDGYETIDRRRKKKIRDQQSLLYKEVNKTKEGFSSDPALPHEKRGEVFLRQVAEMQEEEERVTSCLRPYKNGLLYKTRMWAKNEVDNTLENYVAFKKAQDARRKSRFEFDFHTSEELQFSFESEEEIDDIPLTQEDYTPEYSHYKDRFSYFDGHLENGHSLREKKCGKAKIGGWTTEAMLSPVEEPSDEYVDTMDELQCLVESVSEYLAEKEEEISKYGSLPKSSKSRLSSQGSNRTESFGEDPNSSLQQARVELRSDSHTSSDQSISGVKNAVSSLFSSITKGVGGGTKKPIPPPAAPTPPPSQSGLSKLLFFVPKPSSSAPVAVVSPVESSPEKSLGSLPSQTSLKARTQGDNQAEIPSKSQTQTSTKVADYESKSHSTPQNSAMGKLNPLKLFSSEDNVSSTPSRPQWDESHTCKGAEVTTAGGGRSPVDSSRFGSSGNLSQTSSQLSETGQESTGGSEPEETFHSYHSTRFHPSANEQPFNNGHLTVNGHTPVGEKELRQLAPAAGQTLYRDPPVQRSSSKLQRFYDDGPPLPFSPSRVRWLKAINKVRVQLREVRSVLFIFLISAVRHHTHAETCSSG</sequence>
<feature type="region of interest" description="Disordered" evidence="1">
    <location>
        <begin position="278"/>
        <end position="305"/>
    </location>
</feature>
<dbReference type="AlphaFoldDB" id="Q4TBQ9"/>
<dbReference type="Gene3D" id="2.60.40.150">
    <property type="entry name" value="C2 domain"/>
    <property type="match status" value="1"/>
</dbReference>
<accession>Q4TBQ9</accession>
<feature type="region of interest" description="Disordered" evidence="1">
    <location>
        <begin position="162"/>
        <end position="265"/>
    </location>
</feature>
<dbReference type="InterPro" id="IPR000008">
    <property type="entry name" value="C2_dom"/>
</dbReference>
<feature type="compositionally biased region" description="Polar residues" evidence="1">
    <location>
        <begin position="732"/>
        <end position="760"/>
    </location>
</feature>
<gene>
    <name evidence="3" type="ORF">GSTENG00003653001</name>
</gene>
<dbReference type="EMBL" id="CAAE01007099">
    <property type="protein sequence ID" value="CAF89673.1"/>
    <property type="molecule type" value="Genomic_DNA"/>
</dbReference>
<dbReference type="KEGG" id="tng:GSTEN00003653G001"/>
<dbReference type="GO" id="GO:0016082">
    <property type="term" value="P:synaptic vesicle priming"/>
    <property type="evidence" value="ECO:0007669"/>
    <property type="project" value="TreeGrafter"/>
</dbReference>
<dbReference type="GO" id="GO:0019992">
    <property type="term" value="F:diacylglycerol binding"/>
    <property type="evidence" value="ECO:0007669"/>
    <property type="project" value="InterPro"/>
</dbReference>
<feature type="compositionally biased region" description="Polar residues" evidence="1">
    <location>
        <begin position="280"/>
        <end position="291"/>
    </location>
</feature>
<feature type="compositionally biased region" description="Low complexity" evidence="1">
    <location>
        <begin position="519"/>
        <end position="534"/>
    </location>
</feature>
<dbReference type="OrthoDB" id="5831756at2759"/>
<feature type="region of interest" description="Disordered" evidence="1">
    <location>
        <begin position="810"/>
        <end position="833"/>
    </location>
</feature>
<name>Q4TBQ9_TETNG</name>
<dbReference type="GO" id="GO:0043195">
    <property type="term" value="C:terminal bouton"/>
    <property type="evidence" value="ECO:0007669"/>
    <property type="project" value="TreeGrafter"/>
</dbReference>
<dbReference type="GO" id="GO:0035249">
    <property type="term" value="P:synaptic transmission, glutamatergic"/>
    <property type="evidence" value="ECO:0007669"/>
    <property type="project" value="TreeGrafter"/>
</dbReference>
<dbReference type="GO" id="GO:0061789">
    <property type="term" value="P:dense core granule priming"/>
    <property type="evidence" value="ECO:0007669"/>
    <property type="project" value="TreeGrafter"/>
</dbReference>
<reference evidence="3" key="1">
    <citation type="journal article" date="2004" name="Nature">
        <title>Genome duplication in the teleost fish Tetraodon nigroviridis reveals the early vertebrate proto-karyotype.</title>
        <authorList>
            <person name="Jaillon O."/>
            <person name="Aury J.-M."/>
            <person name="Brunet F."/>
            <person name="Petit J.-L."/>
            <person name="Stange-Thomann N."/>
            <person name="Mauceli E."/>
            <person name="Bouneau L."/>
            <person name="Fischer C."/>
            <person name="Ozouf-Costaz C."/>
            <person name="Bernot A."/>
            <person name="Nicaud S."/>
            <person name="Jaffe D."/>
            <person name="Fisher S."/>
            <person name="Lutfalla G."/>
            <person name="Dossat C."/>
            <person name="Segurens B."/>
            <person name="Dasilva C."/>
            <person name="Salanoubat M."/>
            <person name="Levy M."/>
            <person name="Boudet N."/>
            <person name="Castellano S."/>
            <person name="Anthouard V."/>
            <person name="Jubin C."/>
            <person name="Castelli V."/>
            <person name="Katinka M."/>
            <person name="Vacherie B."/>
            <person name="Biemont C."/>
            <person name="Skalli Z."/>
            <person name="Cattolico L."/>
            <person name="Poulain J."/>
            <person name="De Berardinis V."/>
            <person name="Cruaud C."/>
            <person name="Duprat S."/>
            <person name="Brottier P."/>
            <person name="Coutanceau J.-P."/>
            <person name="Gouzy J."/>
            <person name="Parra G."/>
            <person name="Lardier G."/>
            <person name="Chapple C."/>
            <person name="McKernan K.J."/>
            <person name="McEwan P."/>
            <person name="Bosak S."/>
            <person name="Kellis M."/>
            <person name="Volff J.-N."/>
            <person name="Guigo R."/>
            <person name="Zody M.C."/>
            <person name="Mesirov J."/>
            <person name="Lindblad-Toh K."/>
            <person name="Birren B."/>
            <person name="Nusbaum C."/>
            <person name="Kahn D."/>
            <person name="Robinson-Rechavi M."/>
            <person name="Laudet V."/>
            <person name="Schachter V."/>
            <person name="Quetier F."/>
            <person name="Saurin W."/>
            <person name="Scarpelli C."/>
            <person name="Wincker P."/>
            <person name="Lander E.S."/>
            <person name="Weissenbach J."/>
            <person name="Roest Crollius H."/>
        </authorList>
    </citation>
    <scope>NUCLEOTIDE SEQUENCE [LARGE SCALE GENOMIC DNA]</scope>
</reference>
<feature type="compositionally biased region" description="Pro residues" evidence="1">
    <location>
        <begin position="592"/>
        <end position="604"/>
    </location>
</feature>
<comment type="caution">
    <text evidence="3">The sequence shown here is derived from an EMBL/GenBank/DDBJ whole genome shotgun (WGS) entry which is preliminary data.</text>
</comment>
<dbReference type="GO" id="GO:0099525">
    <property type="term" value="P:presynaptic dense core vesicle exocytosis"/>
    <property type="evidence" value="ECO:0007669"/>
    <property type="project" value="TreeGrafter"/>
</dbReference>
<feature type="compositionally biased region" description="Basic and acidic residues" evidence="1">
    <location>
        <begin position="188"/>
        <end position="197"/>
    </location>
</feature>